<evidence type="ECO:0000313" key="1">
    <source>
        <dbReference type="EMBL" id="GBP51655.1"/>
    </source>
</evidence>
<organism evidence="1 2">
    <name type="scientific">Eumeta variegata</name>
    <name type="common">Bagworm moth</name>
    <name type="synonym">Eumeta japonica</name>
    <dbReference type="NCBI Taxonomy" id="151549"/>
    <lineage>
        <taxon>Eukaryota</taxon>
        <taxon>Metazoa</taxon>
        <taxon>Ecdysozoa</taxon>
        <taxon>Arthropoda</taxon>
        <taxon>Hexapoda</taxon>
        <taxon>Insecta</taxon>
        <taxon>Pterygota</taxon>
        <taxon>Neoptera</taxon>
        <taxon>Endopterygota</taxon>
        <taxon>Lepidoptera</taxon>
        <taxon>Glossata</taxon>
        <taxon>Ditrysia</taxon>
        <taxon>Tineoidea</taxon>
        <taxon>Psychidae</taxon>
        <taxon>Oiketicinae</taxon>
        <taxon>Eumeta</taxon>
    </lineage>
</organism>
<proteinExistence type="predicted"/>
<sequence length="97" mass="10669">MDHVAGPVGATAVQDLPEIGVIQFAIHSGALHAEIYTYTYAIFYTGSKVPVSKGQHQPEHFPEESQPYNTSAQNQYARLFIVPVTSGRYPADLRLAH</sequence>
<name>A0A4C1WNF6_EUMVA</name>
<accession>A0A4C1WNF6</accession>
<keyword evidence="2" id="KW-1185">Reference proteome</keyword>
<protein>
    <submittedName>
        <fullName evidence="1">Uncharacterized protein</fullName>
    </submittedName>
</protein>
<comment type="caution">
    <text evidence="1">The sequence shown here is derived from an EMBL/GenBank/DDBJ whole genome shotgun (WGS) entry which is preliminary data.</text>
</comment>
<dbReference type="EMBL" id="BGZK01000586">
    <property type="protein sequence ID" value="GBP51655.1"/>
    <property type="molecule type" value="Genomic_DNA"/>
</dbReference>
<reference evidence="1 2" key="1">
    <citation type="journal article" date="2019" name="Commun. Biol.">
        <title>The bagworm genome reveals a unique fibroin gene that provides high tensile strength.</title>
        <authorList>
            <person name="Kono N."/>
            <person name="Nakamura H."/>
            <person name="Ohtoshi R."/>
            <person name="Tomita M."/>
            <person name="Numata K."/>
            <person name="Arakawa K."/>
        </authorList>
    </citation>
    <scope>NUCLEOTIDE SEQUENCE [LARGE SCALE GENOMIC DNA]</scope>
</reference>
<gene>
    <name evidence="1" type="ORF">EVAR_48278_1</name>
</gene>
<dbReference type="AlphaFoldDB" id="A0A4C1WNF6"/>
<dbReference type="Proteomes" id="UP000299102">
    <property type="component" value="Unassembled WGS sequence"/>
</dbReference>
<evidence type="ECO:0000313" key="2">
    <source>
        <dbReference type="Proteomes" id="UP000299102"/>
    </source>
</evidence>